<protein>
    <submittedName>
        <fullName evidence="6">Proteasome subunit alpha type</fullName>
    </submittedName>
</protein>
<dbReference type="Gene3D" id="3.60.20.10">
    <property type="entry name" value="Glutamine Phosphoribosylpyrophosphate, subunit 1, domain 1"/>
    <property type="match status" value="1"/>
</dbReference>
<accession>A0A2L2XZQ7</accession>
<feature type="region of interest" description="Disordered" evidence="4">
    <location>
        <begin position="60"/>
        <end position="80"/>
    </location>
</feature>
<evidence type="ECO:0000256" key="1">
    <source>
        <dbReference type="ARBA" id="ARBA00002000"/>
    </source>
</evidence>
<dbReference type="Pfam" id="PF00227">
    <property type="entry name" value="Proteasome"/>
    <property type="match status" value="1"/>
</dbReference>
<dbReference type="InterPro" id="IPR000426">
    <property type="entry name" value="Proteasome_asu_N"/>
</dbReference>
<dbReference type="InterPro" id="IPR050115">
    <property type="entry name" value="Proteasome_alpha"/>
</dbReference>
<evidence type="ECO:0000259" key="5">
    <source>
        <dbReference type="SMART" id="SM00948"/>
    </source>
</evidence>
<comment type="similarity">
    <text evidence="3">Belongs to the peptidase T1A family.</text>
</comment>
<evidence type="ECO:0000313" key="6">
    <source>
        <dbReference type="EMBL" id="LAA01401.1"/>
    </source>
</evidence>
<dbReference type="PANTHER" id="PTHR11599">
    <property type="entry name" value="PROTEASOME SUBUNIT ALPHA/BETA"/>
    <property type="match status" value="1"/>
</dbReference>
<evidence type="ECO:0000256" key="3">
    <source>
        <dbReference type="PROSITE-ProRule" id="PRU00808"/>
    </source>
</evidence>
<reference evidence="6" key="1">
    <citation type="journal article" date="2016" name="Mol. Ecol. Resour.">
        <title>Evaluation of the impact of RNA preservation methods of spiders for de novo transcriptome assembly.</title>
        <authorList>
            <person name="Kono N."/>
            <person name="Nakamura H."/>
            <person name="Ito Y."/>
            <person name="Tomita M."/>
            <person name="Arakawa K."/>
        </authorList>
    </citation>
    <scope>NUCLEOTIDE SEQUENCE</scope>
    <source>
        <tissue evidence="6">Whole body</tissue>
    </source>
</reference>
<name>A0A2L2XZQ7_PARTP</name>
<evidence type="ECO:0000256" key="4">
    <source>
        <dbReference type="SAM" id="MobiDB-lite"/>
    </source>
</evidence>
<proteinExistence type="evidence at transcript level"/>
<organism evidence="6">
    <name type="scientific">Parasteatoda tepidariorum</name>
    <name type="common">Common house spider</name>
    <name type="synonym">Achaearanea tepidariorum</name>
    <dbReference type="NCBI Taxonomy" id="114398"/>
    <lineage>
        <taxon>Eukaryota</taxon>
        <taxon>Metazoa</taxon>
        <taxon>Ecdysozoa</taxon>
        <taxon>Arthropoda</taxon>
        <taxon>Chelicerata</taxon>
        <taxon>Arachnida</taxon>
        <taxon>Araneae</taxon>
        <taxon>Araneomorphae</taxon>
        <taxon>Entelegynae</taxon>
        <taxon>Araneoidea</taxon>
        <taxon>Theridiidae</taxon>
        <taxon>Parasteatoda</taxon>
    </lineage>
</organism>
<dbReference type="GO" id="GO:0006511">
    <property type="term" value="P:ubiquitin-dependent protein catabolic process"/>
    <property type="evidence" value="ECO:0007669"/>
    <property type="project" value="InterPro"/>
</dbReference>
<feature type="domain" description="Proteasome alpha-type subunits" evidence="5">
    <location>
        <begin position="9"/>
        <end position="31"/>
    </location>
</feature>
<comment type="function">
    <text evidence="1">The proteasome is a multicatalytic proteinase complex which is characterized by its ability to cleave peptides with Arg, Phe, Tyr, Leu, and Glu adjacent to the leaving group at neutral or slightly basic pH. The proteasome has an ATP-dependent proteolytic activity.</text>
</comment>
<dbReference type="OrthoDB" id="5835702at2759"/>
<dbReference type="SMART" id="SM00948">
    <property type="entry name" value="Proteasome_A_N"/>
    <property type="match status" value="1"/>
</dbReference>
<dbReference type="Pfam" id="PF10584">
    <property type="entry name" value="Proteasome_A_N"/>
    <property type="match status" value="1"/>
</dbReference>
<sequence length="272" mass="30329">MSRGSNPGFDRHITIFSQEGRLYQVEYAFKAITVPEITSVGLKGKDIAVLVTQKKIPDNDLGAVPPKESTKTKDGQGSKSNLIKQPLIDLNTVTHMYSITENIGAVFTGYAADGQSQMHRARYEANIYRDKYGQQKVPVDWLCKRIAGISQIYTQNAEMRPLACCMMLVSYDELLGPQLYKADPGGHYNGYKATSAGAKEMDVRKYLEKTFRKSNIFSGAEAIKLAISALADALDDEFSPTELEVGIVTTNKIFRKLTDAEIKRYCFEIKKT</sequence>
<evidence type="ECO:0000256" key="2">
    <source>
        <dbReference type="ARBA" id="ARBA00022942"/>
    </source>
</evidence>
<dbReference type="EMBL" id="IAAA01006419">
    <property type="protein sequence ID" value="LAA01401.1"/>
    <property type="molecule type" value="mRNA"/>
</dbReference>
<dbReference type="InterPro" id="IPR023332">
    <property type="entry name" value="Proteasome_alpha-type"/>
</dbReference>
<dbReference type="SUPFAM" id="SSF56235">
    <property type="entry name" value="N-terminal nucleophile aminohydrolases (Ntn hydrolases)"/>
    <property type="match status" value="2"/>
</dbReference>
<dbReference type="PROSITE" id="PS51475">
    <property type="entry name" value="PROTEASOME_ALPHA_2"/>
    <property type="match status" value="1"/>
</dbReference>
<dbReference type="GO" id="GO:0019773">
    <property type="term" value="C:proteasome core complex, alpha-subunit complex"/>
    <property type="evidence" value="ECO:0007669"/>
    <property type="project" value="UniProtKB-UniRule"/>
</dbReference>
<dbReference type="AlphaFoldDB" id="A0A2L2XZQ7"/>
<keyword evidence="2 3" id="KW-0647">Proteasome</keyword>
<dbReference type="InterPro" id="IPR029055">
    <property type="entry name" value="Ntn_hydrolases_N"/>
</dbReference>
<dbReference type="InterPro" id="IPR001353">
    <property type="entry name" value="Proteasome_sua/b"/>
</dbReference>